<feature type="transmembrane region" description="Helical" evidence="7">
    <location>
        <begin position="320"/>
        <end position="341"/>
    </location>
</feature>
<feature type="transmembrane region" description="Helical" evidence="7">
    <location>
        <begin position="152"/>
        <end position="174"/>
    </location>
</feature>
<evidence type="ECO:0000313" key="8">
    <source>
        <dbReference type="EMBL" id="DAD18207.1"/>
    </source>
</evidence>
<evidence type="ECO:0000256" key="6">
    <source>
        <dbReference type="ARBA" id="ARBA00023136"/>
    </source>
</evidence>
<feature type="transmembrane region" description="Helical" evidence="7">
    <location>
        <begin position="213"/>
        <end position="233"/>
    </location>
</feature>
<evidence type="ECO:0000256" key="2">
    <source>
        <dbReference type="ARBA" id="ARBA00006213"/>
    </source>
</evidence>
<comment type="subcellular location">
    <subcellularLocation>
        <location evidence="1 7">Membrane</location>
        <topology evidence="1 7">Multi-pass membrane protein</topology>
    </subcellularLocation>
</comment>
<dbReference type="PANTHER" id="PTHR31376:SF17">
    <property type="entry name" value="PURINE PERMEASE 21-RELATED"/>
    <property type="match status" value="1"/>
</dbReference>
<dbReference type="EMBL" id="DUZY01000001">
    <property type="protein sequence ID" value="DAD18207.1"/>
    <property type="molecule type" value="Genomic_DNA"/>
</dbReference>
<keyword evidence="4 7" id="KW-0812">Transmembrane</keyword>
<feature type="transmembrane region" description="Helical" evidence="7">
    <location>
        <begin position="181"/>
        <end position="198"/>
    </location>
</feature>
<organism evidence="8 9">
    <name type="scientific">Nelumbo nucifera</name>
    <name type="common">Sacred lotus</name>
    <dbReference type="NCBI Taxonomy" id="4432"/>
    <lineage>
        <taxon>Eukaryota</taxon>
        <taxon>Viridiplantae</taxon>
        <taxon>Streptophyta</taxon>
        <taxon>Embryophyta</taxon>
        <taxon>Tracheophyta</taxon>
        <taxon>Spermatophyta</taxon>
        <taxon>Magnoliopsida</taxon>
        <taxon>Proteales</taxon>
        <taxon>Nelumbonaceae</taxon>
        <taxon>Nelumbo</taxon>
    </lineage>
</organism>
<feature type="transmembrane region" description="Helical" evidence="7">
    <location>
        <begin position="347"/>
        <end position="365"/>
    </location>
</feature>
<comment type="similarity">
    <text evidence="2 7">Belongs to the purine permeases (TC 2.A.7.14) family.</text>
</comment>
<dbReference type="Proteomes" id="UP000607653">
    <property type="component" value="Unassembled WGS sequence"/>
</dbReference>
<dbReference type="InterPro" id="IPR037185">
    <property type="entry name" value="EmrE-like"/>
</dbReference>
<feature type="transmembrane region" description="Helical" evidence="7">
    <location>
        <begin position="55"/>
        <end position="73"/>
    </location>
</feature>
<protein>
    <recommendedName>
        <fullName evidence="7">Probable purine permease</fullName>
    </recommendedName>
</protein>
<proteinExistence type="inferred from homology"/>
<feature type="transmembrane region" description="Helical" evidence="7">
    <location>
        <begin position="254"/>
        <end position="272"/>
    </location>
</feature>
<accession>A0A822XDE3</accession>
<keyword evidence="3 7" id="KW-0813">Transport</keyword>
<feature type="transmembrane region" description="Helical" evidence="7">
    <location>
        <begin position="85"/>
        <end position="105"/>
    </location>
</feature>
<evidence type="ECO:0000313" key="9">
    <source>
        <dbReference type="Proteomes" id="UP000607653"/>
    </source>
</evidence>
<comment type="caution">
    <text evidence="8">The sequence shown here is derived from an EMBL/GenBank/DDBJ whole genome shotgun (WGS) entry which is preliminary data.</text>
</comment>
<name>A0A822XDE3_NELNU</name>
<dbReference type="PANTHER" id="PTHR31376">
    <property type="entry name" value="OS09G0467300 PROTEIN-RELATED"/>
    <property type="match status" value="1"/>
</dbReference>
<keyword evidence="6 7" id="KW-0472">Membrane</keyword>
<gene>
    <name evidence="8" type="ORF">HUJ06_019670</name>
</gene>
<dbReference type="InterPro" id="IPR030182">
    <property type="entry name" value="PUP_plant"/>
</dbReference>
<reference evidence="8 9" key="1">
    <citation type="journal article" date="2020" name="Mol. Biol. Evol.">
        <title>Distinct Expression and Methylation Patterns for Genes with Different Fates following a Single Whole-Genome Duplication in Flowering Plants.</title>
        <authorList>
            <person name="Shi T."/>
            <person name="Rahmani R.S."/>
            <person name="Gugger P.F."/>
            <person name="Wang M."/>
            <person name="Li H."/>
            <person name="Zhang Y."/>
            <person name="Li Z."/>
            <person name="Wang Q."/>
            <person name="Van de Peer Y."/>
            <person name="Marchal K."/>
            <person name="Chen J."/>
        </authorList>
    </citation>
    <scope>NUCLEOTIDE SEQUENCE [LARGE SCALE GENOMIC DNA]</scope>
    <source>
        <tissue evidence="8">Leaf</tissue>
    </source>
</reference>
<evidence type="ECO:0000256" key="1">
    <source>
        <dbReference type="ARBA" id="ARBA00004141"/>
    </source>
</evidence>
<evidence type="ECO:0000256" key="7">
    <source>
        <dbReference type="RuleBase" id="RU368015"/>
    </source>
</evidence>
<feature type="transmembrane region" description="Helical" evidence="7">
    <location>
        <begin position="292"/>
        <end position="315"/>
    </location>
</feature>
<feature type="transmembrane region" description="Helical" evidence="7">
    <location>
        <begin position="126"/>
        <end position="146"/>
    </location>
</feature>
<dbReference type="Pfam" id="PF16913">
    <property type="entry name" value="PUNUT"/>
    <property type="match status" value="1"/>
</dbReference>
<dbReference type="SUPFAM" id="SSF103481">
    <property type="entry name" value="Multidrug resistance efflux transporter EmrE"/>
    <property type="match status" value="1"/>
</dbReference>
<dbReference type="GO" id="GO:0015211">
    <property type="term" value="F:purine nucleoside transmembrane transporter activity"/>
    <property type="evidence" value="ECO:0007669"/>
    <property type="project" value="UniProtKB-UniRule"/>
</dbReference>
<sequence length="395" mass="43497">MVLQQNIFHRPSISLAPFFPVAVQETNKTNSQKDDTINNHPLLSRLKHYNRWVRVIFYTLLLLSGQPAATLLGRLYYDKGGKSKWMATIVQSAGFPILILPLCLFQSSPANSIIKTTKASSTPTIGFIYASLGILVAGDNMLYSYGLLYLPVSTYSLICATQLAFNALFSFFLNSQKFTPFILNSLVLLTISSTLLVLQPDSTENTGISKGKHAIGVLFTVGASAVFSLYLSLTQLSYQKVLKKETFSVVLEMIFYQSLVATCASTIGLFASGDWKGLKSEMEEYGLGKLSYIMTLVWTAVGWQISSIGTVGLIFDVSSLFSNCVSTLCLPIVPILAMVFFHDKMDGIKVVALLLAIWGFVSYVYQHYIDDSKSKGRQTEANEVSNTTLTATETN</sequence>
<keyword evidence="5 7" id="KW-1133">Transmembrane helix</keyword>
<evidence type="ECO:0000256" key="5">
    <source>
        <dbReference type="ARBA" id="ARBA00022989"/>
    </source>
</evidence>
<evidence type="ECO:0000256" key="3">
    <source>
        <dbReference type="ARBA" id="ARBA00022448"/>
    </source>
</evidence>
<dbReference type="GO" id="GO:0005345">
    <property type="term" value="F:purine nucleobase transmembrane transporter activity"/>
    <property type="evidence" value="ECO:0007669"/>
    <property type="project" value="UniProtKB-UniRule"/>
</dbReference>
<keyword evidence="9" id="KW-1185">Reference proteome</keyword>
<dbReference type="AlphaFoldDB" id="A0A822XDE3"/>
<evidence type="ECO:0000256" key="4">
    <source>
        <dbReference type="ARBA" id="ARBA00022692"/>
    </source>
</evidence>
<dbReference type="GO" id="GO:0016020">
    <property type="term" value="C:membrane"/>
    <property type="evidence" value="ECO:0007669"/>
    <property type="project" value="UniProtKB-SubCell"/>
</dbReference>